<dbReference type="InParanoid" id="G8ZVY5"/>
<dbReference type="RefSeq" id="XP_003681990.1">
    <property type="nucleotide sequence ID" value="XM_003681942.1"/>
</dbReference>
<dbReference type="GeneID" id="11500979"/>
<evidence type="ECO:0000256" key="7">
    <source>
        <dbReference type="ARBA" id="ARBA00035140"/>
    </source>
</evidence>
<dbReference type="GO" id="GO:0005763">
    <property type="term" value="C:mitochondrial small ribosomal subunit"/>
    <property type="evidence" value="ECO:0007669"/>
    <property type="project" value="EnsemblFungi"/>
</dbReference>
<evidence type="ECO:0000313" key="9">
    <source>
        <dbReference type="Proteomes" id="UP000005627"/>
    </source>
</evidence>
<dbReference type="PANTHER" id="PTHR12810:SF0">
    <property type="entry name" value="SMALL RIBOSOMAL SUBUNIT PROTEIN MS29"/>
    <property type="match status" value="1"/>
</dbReference>
<proteinExistence type="inferred from homology"/>
<evidence type="ECO:0000256" key="5">
    <source>
        <dbReference type="ARBA" id="ARBA00023128"/>
    </source>
</evidence>
<dbReference type="InterPro" id="IPR027417">
    <property type="entry name" value="P-loop_NTPase"/>
</dbReference>
<gene>
    <name evidence="8" type="primary">TDEL0E05360</name>
    <name evidence="8" type="ORF">TDEL_0E05360</name>
</gene>
<protein>
    <recommendedName>
        <fullName evidence="7">Small ribosomal subunit protein mS29</fullName>
    </recommendedName>
</protein>
<dbReference type="eggNOG" id="KOG3928">
    <property type="taxonomic scope" value="Eukaryota"/>
</dbReference>
<comment type="similarity">
    <text evidence="2">Belongs to the mitochondrion-specific ribosomal protein mS29 family.</text>
</comment>
<dbReference type="GO" id="GO:0003735">
    <property type="term" value="F:structural constituent of ribosome"/>
    <property type="evidence" value="ECO:0007669"/>
    <property type="project" value="EnsemblFungi"/>
</dbReference>
<reference evidence="8 9" key="1">
    <citation type="journal article" date="2011" name="Proc. Natl. Acad. Sci. U.S.A.">
        <title>Evolutionary erosion of yeast sex chromosomes by mating-type switching accidents.</title>
        <authorList>
            <person name="Gordon J.L."/>
            <person name="Armisen D."/>
            <person name="Proux-Wera E."/>
            <person name="Oheigeartaigh S.S."/>
            <person name="Byrne K.P."/>
            <person name="Wolfe K.H."/>
        </authorList>
    </citation>
    <scope>NUCLEOTIDE SEQUENCE [LARGE SCALE GENOMIC DNA]</scope>
    <source>
        <strain evidence="9">ATCC 10662 / CBS 1146 / NBRC 0425 / NCYC 2629 / NRRL Y-866</strain>
    </source>
</reference>
<dbReference type="SUPFAM" id="SSF52540">
    <property type="entry name" value="P-loop containing nucleoside triphosphate hydrolases"/>
    <property type="match status" value="1"/>
</dbReference>
<dbReference type="OrthoDB" id="274828at2759"/>
<dbReference type="FunCoup" id="G8ZVY5">
    <property type="interactions" value="143"/>
</dbReference>
<keyword evidence="9" id="KW-1185">Reference proteome</keyword>
<evidence type="ECO:0000256" key="2">
    <source>
        <dbReference type="ARBA" id="ARBA00009863"/>
    </source>
</evidence>
<evidence type="ECO:0000256" key="4">
    <source>
        <dbReference type="ARBA" id="ARBA00022980"/>
    </source>
</evidence>
<dbReference type="InterPro" id="IPR017082">
    <property type="entry name" value="Ribosomal_mS29_fun"/>
</dbReference>
<dbReference type="GO" id="GO:0032543">
    <property type="term" value="P:mitochondrial translation"/>
    <property type="evidence" value="ECO:0007669"/>
    <property type="project" value="InterPro"/>
</dbReference>
<name>G8ZVY5_TORDE</name>
<accession>G8ZVY5</accession>
<dbReference type="Pfam" id="PF10236">
    <property type="entry name" value="DAP3"/>
    <property type="match status" value="1"/>
</dbReference>
<dbReference type="AlphaFoldDB" id="G8ZVY5"/>
<keyword evidence="4" id="KW-0689">Ribosomal protein</keyword>
<sequence length="440" mass="49669">MLRSQCRQLFTSSIARAAAPARGKAQGFAKKVSGHKGSAKRISGDTLYKNWADTVHTAKLNQYAVPLELPTFNPKTIGESNKVSSFSNKQYKSLYHLGSFHKNQFNELFPKPVSLIRNESTVKLIKLLQSASNKKVIITGEPGVGKSVLLSQVHAFACESSNVLIHISYPELFLNGRNDFFYDEKLKQYVQPMYLKKFLRKILKSNDENVLRSIKLTSDYKFSNADPKDSAIKKQISLLKDQNSLYDLLSIKTQGRHRGDLFKAVITELSGQKKYPVFFTVDNFSKILTSPFTSYKDADNKNIHLLDFQLGATIMQIVGGELAFPHQNSATVLATSGVDRTNRTLPVAVGKLPEDVYVDPHHYDPKFAKILQKGGVQEFEVPKLRKEEVRELIEFYFKSEILLNSDSQNKTLEQLTDEKYILSGNGNPRDLLKSIILMHT</sequence>
<dbReference type="PIRSF" id="PIRSF036996">
    <property type="entry name" value="RSM23"/>
    <property type="match status" value="1"/>
</dbReference>
<dbReference type="STRING" id="1076872.G8ZVY5"/>
<organism evidence="8 9">
    <name type="scientific">Torulaspora delbrueckii</name>
    <name type="common">Yeast</name>
    <name type="synonym">Candida colliculosa</name>
    <dbReference type="NCBI Taxonomy" id="4950"/>
    <lineage>
        <taxon>Eukaryota</taxon>
        <taxon>Fungi</taxon>
        <taxon>Dikarya</taxon>
        <taxon>Ascomycota</taxon>
        <taxon>Saccharomycotina</taxon>
        <taxon>Saccharomycetes</taxon>
        <taxon>Saccharomycetales</taxon>
        <taxon>Saccharomycetaceae</taxon>
        <taxon>Torulaspora</taxon>
    </lineage>
</organism>
<keyword evidence="3" id="KW-0809">Transit peptide</keyword>
<dbReference type="InterPro" id="IPR019368">
    <property type="entry name" value="Ribosomal_mS29"/>
</dbReference>
<dbReference type="KEGG" id="tdl:TDEL_0E05360"/>
<evidence type="ECO:0000256" key="1">
    <source>
        <dbReference type="ARBA" id="ARBA00004173"/>
    </source>
</evidence>
<dbReference type="EMBL" id="HE616746">
    <property type="protein sequence ID" value="CCE92779.1"/>
    <property type="molecule type" value="Genomic_DNA"/>
</dbReference>
<evidence type="ECO:0000256" key="6">
    <source>
        <dbReference type="ARBA" id="ARBA00023274"/>
    </source>
</evidence>
<comment type="subcellular location">
    <subcellularLocation>
        <location evidence="1">Mitochondrion</location>
    </subcellularLocation>
</comment>
<keyword evidence="5" id="KW-0496">Mitochondrion</keyword>
<dbReference type="Proteomes" id="UP000005627">
    <property type="component" value="Chromosome 5"/>
</dbReference>
<evidence type="ECO:0000256" key="3">
    <source>
        <dbReference type="ARBA" id="ARBA00022946"/>
    </source>
</evidence>
<evidence type="ECO:0000313" key="8">
    <source>
        <dbReference type="EMBL" id="CCE92779.1"/>
    </source>
</evidence>
<dbReference type="Gene3D" id="3.40.50.300">
    <property type="entry name" value="P-loop containing nucleotide triphosphate hydrolases"/>
    <property type="match status" value="1"/>
</dbReference>
<dbReference type="PANTHER" id="PTHR12810">
    <property type="entry name" value="MITOCHONDRIAL 28S RIBOSOMAL PROTEIN S29"/>
    <property type="match status" value="1"/>
</dbReference>
<dbReference type="HOGENOM" id="CLU_039957_0_0_1"/>
<keyword evidence="6" id="KW-0687">Ribonucleoprotein</keyword>